<reference evidence="3" key="1">
    <citation type="submission" date="2020-05" db="EMBL/GenBank/DDBJ databases">
        <authorList>
            <person name="Chiriac C."/>
            <person name="Salcher M."/>
            <person name="Ghai R."/>
            <person name="Kavagutti S V."/>
        </authorList>
    </citation>
    <scope>NUCLEOTIDE SEQUENCE</scope>
</reference>
<dbReference type="AlphaFoldDB" id="A0A6J6VL96"/>
<evidence type="ECO:0000256" key="1">
    <source>
        <dbReference type="SAM" id="Phobius"/>
    </source>
</evidence>
<feature type="transmembrane region" description="Helical" evidence="1">
    <location>
        <begin position="164"/>
        <end position="185"/>
    </location>
</feature>
<dbReference type="Pfam" id="PF13631">
    <property type="entry name" value="Cytochrom_B_N_2"/>
    <property type="match status" value="1"/>
</dbReference>
<feature type="transmembrane region" description="Helical" evidence="1">
    <location>
        <begin position="76"/>
        <end position="94"/>
    </location>
</feature>
<sequence>MTTMWTTRVRRATIERIDPQDALPDNQPSYVASWIYVFGVLTLAALAVIIGSGLWLTTKGASWWHTSSVGHYVNSVHLWAVELFFVFMVVHLWGKFWMAAWRGRRFQTWVSGAFCFLSSLATGFTGYLIQGDFDSQWIATQAKDGLNSVGIGSFMNTLNSGQALLLHVALLPLAVGVIVVWHVILVRKNGVVPPLDAKEIAGGAK</sequence>
<dbReference type="GO" id="GO:0009055">
    <property type="term" value="F:electron transfer activity"/>
    <property type="evidence" value="ECO:0007669"/>
    <property type="project" value="InterPro"/>
</dbReference>
<keyword evidence="1" id="KW-0472">Membrane</keyword>
<feature type="domain" description="Cytochrome b/b6 N-terminal region profile" evidence="2">
    <location>
        <begin position="1"/>
        <end position="195"/>
    </location>
</feature>
<dbReference type="GO" id="GO:0016491">
    <property type="term" value="F:oxidoreductase activity"/>
    <property type="evidence" value="ECO:0007669"/>
    <property type="project" value="InterPro"/>
</dbReference>
<keyword evidence="1" id="KW-1133">Transmembrane helix</keyword>
<gene>
    <name evidence="3" type="ORF">UFOPK2907_00651</name>
</gene>
<feature type="transmembrane region" description="Helical" evidence="1">
    <location>
        <begin position="106"/>
        <end position="129"/>
    </location>
</feature>
<protein>
    <submittedName>
        <fullName evidence="3">Unannotated protein</fullName>
    </submittedName>
</protein>
<dbReference type="GO" id="GO:0016020">
    <property type="term" value="C:membrane"/>
    <property type="evidence" value="ECO:0007669"/>
    <property type="project" value="InterPro"/>
</dbReference>
<dbReference type="InterPro" id="IPR016174">
    <property type="entry name" value="Di-haem_cyt_TM"/>
</dbReference>
<organism evidence="3">
    <name type="scientific">freshwater metagenome</name>
    <dbReference type="NCBI Taxonomy" id="449393"/>
    <lineage>
        <taxon>unclassified sequences</taxon>
        <taxon>metagenomes</taxon>
        <taxon>ecological metagenomes</taxon>
    </lineage>
</organism>
<proteinExistence type="predicted"/>
<dbReference type="PROSITE" id="PS51002">
    <property type="entry name" value="CYTB_NTER"/>
    <property type="match status" value="1"/>
</dbReference>
<dbReference type="Gene3D" id="1.20.810.10">
    <property type="entry name" value="Cytochrome Bc1 Complex, Chain C"/>
    <property type="match status" value="1"/>
</dbReference>
<evidence type="ECO:0000313" key="3">
    <source>
        <dbReference type="EMBL" id="CAB4772820.1"/>
    </source>
</evidence>
<dbReference type="GO" id="GO:0022904">
    <property type="term" value="P:respiratory electron transport chain"/>
    <property type="evidence" value="ECO:0007669"/>
    <property type="project" value="InterPro"/>
</dbReference>
<name>A0A6J6VL96_9ZZZZ</name>
<dbReference type="InterPro" id="IPR027387">
    <property type="entry name" value="Cytb/b6-like_sf"/>
</dbReference>
<dbReference type="InterPro" id="IPR005797">
    <property type="entry name" value="Cyt_b/b6_N"/>
</dbReference>
<keyword evidence="1" id="KW-0812">Transmembrane</keyword>
<dbReference type="EMBL" id="CAEZZR010000049">
    <property type="protein sequence ID" value="CAB4772820.1"/>
    <property type="molecule type" value="Genomic_DNA"/>
</dbReference>
<dbReference type="SUPFAM" id="SSF81342">
    <property type="entry name" value="Transmembrane di-heme cytochromes"/>
    <property type="match status" value="1"/>
</dbReference>
<accession>A0A6J6VL96</accession>
<evidence type="ECO:0000259" key="2">
    <source>
        <dbReference type="PROSITE" id="PS51002"/>
    </source>
</evidence>
<feature type="transmembrane region" description="Helical" evidence="1">
    <location>
        <begin position="34"/>
        <end position="56"/>
    </location>
</feature>